<evidence type="ECO:0000313" key="14">
    <source>
        <dbReference type="Proteomes" id="UP000299102"/>
    </source>
</evidence>
<keyword evidence="4 10" id="KW-0863">Zinc-finger</keyword>
<comment type="subcellular location">
    <subcellularLocation>
        <location evidence="1">Nucleus</location>
    </subcellularLocation>
</comment>
<dbReference type="Gene3D" id="3.30.160.60">
    <property type="entry name" value="Classic Zinc Finger"/>
    <property type="match status" value="3"/>
</dbReference>
<dbReference type="FunFam" id="3.30.160.60:FF:000065">
    <property type="entry name" value="B-cell CLL/lymphoma 6, member B"/>
    <property type="match status" value="1"/>
</dbReference>
<keyword evidence="5" id="KW-0862">Zinc</keyword>
<dbReference type="InterPro" id="IPR013087">
    <property type="entry name" value="Znf_C2H2_type"/>
</dbReference>
<dbReference type="EMBL" id="BGZK01001152">
    <property type="protein sequence ID" value="GBP72664.1"/>
    <property type="molecule type" value="Genomic_DNA"/>
</dbReference>
<keyword evidence="6" id="KW-0805">Transcription regulation</keyword>
<dbReference type="PANTHER" id="PTHR24388:SF53">
    <property type="entry name" value="CHORION TRANSCRIPTION FACTOR CF2-RELATED"/>
    <property type="match status" value="1"/>
</dbReference>
<evidence type="ECO:0000256" key="4">
    <source>
        <dbReference type="ARBA" id="ARBA00022771"/>
    </source>
</evidence>
<dbReference type="GO" id="GO:0005634">
    <property type="term" value="C:nucleus"/>
    <property type="evidence" value="ECO:0007669"/>
    <property type="project" value="UniProtKB-SubCell"/>
</dbReference>
<evidence type="ECO:0000256" key="3">
    <source>
        <dbReference type="ARBA" id="ARBA00022737"/>
    </source>
</evidence>
<accession>A0A4C1YCG7</accession>
<dbReference type="Pfam" id="PF00096">
    <property type="entry name" value="zf-C2H2"/>
    <property type="match status" value="2"/>
</dbReference>
<keyword evidence="14" id="KW-1185">Reference proteome</keyword>
<reference evidence="13 14" key="1">
    <citation type="journal article" date="2019" name="Commun. Biol.">
        <title>The bagworm genome reveals a unique fibroin gene that provides high tensile strength.</title>
        <authorList>
            <person name="Kono N."/>
            <person name="Nakamura H."/>
            <person name="Ohtoshi R."/>
            <person name="Tomita M."/>
            <person name="Numata K."/>
            <person name="Arakawa K."/>
        </authorList>
    </citation>
    <scope>NUCLEOTIDE SEQUENCE [LARGE SCALE GENOMIC DNA]</scope>
</reference>
<protein>
    <submittedName>
        <fullName evidence="13">Zinc finger protein 112</fullName>
    </submittedName>
</protein>
<comment type="caution">
    <text evidence="13">The sequence shown here is derived from an EMBL/GenBank/DDBJ whole genome shotgun (WGS) entry which is preliminary data.</text>
</comment>
<comment type="similarity">
    <text evidence="9">Belongs to the snail C2H2-type zinc-finger protein family.</text>
</comment>
<dbReference type="Proteomes" id="UP000299102">
    <property type="component" value="Unassembled WGS sequence"/>
</dbReference>
<dbReference type="InterPro" id="IPR036236">
    <property type="entry name" value="Znf_C2H2_sf"/>
</dbReference>
<name>A0A4C1YCG7_EUMVA</name>
<dbReference type="Pfam" id="PF13909">
    <property type="entry name" value="zf-H2C2_5"/>
    <property type="match status" value="1"/>
</dbReference>
<dbReference type="SMART" id="SM00355">
    <property type="entry name" value="ZnF_C2H2"/>
    <property type="match status" value="3"/>
</dbReference>
<dbReference type="GO" id="GO:0000978">
    <property type="term" value="F:RNA polymerase II cis-regulatory region sequence-specific DNA binding"/>
    <property type="evidence" value="ECO:0007669"/>
    <property type="project" value="TreeGrafter"/>
</dbReference>
<feature type="domain" description="C2H2-type" evidence="12">
    <location>
        <begin position="340"/>
        <end position="364"/>
    </location>
</feature>
<keyword evidence="2" id="KW-0479">Metal-binding</keyword>
<organism evidence="13 14">
    <name type="scientific">Eumeta variegata</name>
    <name type="common">Bagworm moth</name>
    <name type="synonym">Eumeta japonica</name>
    <dbReference type="NCBI Taxonomy" id="151549"/>
    <lineage>
        <taxon>Eukaryota</taxon>
        <taxon>Metazoa</taxon>
        <taxon>Ecdysozoa</taxon>
        <taxon>Arthropoda</taxon>
        <taxon>Hexapoda</taxon>
        <taxon>Insecta</taxon>
        <taxon>Pterygota</taxon>
        <taxon>Neoptera</taxon>
        <taxon>Endopterygota</taxon>
        <taxon>Lepidoptera</taxon>
        <taxon>Glossata</taxon>
        <taxon>Ditrysia</taxon>
        <taxon>Tineoidea</taxon>
        <taxon>Psychidae</taxon>
        <taxon>Oiketicinae</taxon>
        <taxon>Eumeta</taxon>
    </lineage>
</organism>
<evidence type="ECO:0000256" key="7">
    <source>
        <dbReference type="ARBA" id="ARBA00023163"/>
    </source>
</evidence>
<dbReference type="PANTHER" id="PTHR24388">
    <property type="entry name" value="ZINC FINGER PROTEIN"/>
    <property type="match status" value="1"/>
</dbReference>
<keyword evidence="7" id="KW-0804">Transcription</keyword>
<evidence type="ECO:0000256" key="5">
    <source>
        <dbReference type="ARBA" id="ARBA00022833"/>
    </source>
</evidence>
<dbReference type="GO" id="GO:0008270">
    <property type="term" value="F:zinc ion binding"/>
    <property type="evidence" value="ECO:0007669"/>
    <property type="project" value="UniProtKB-KW"/>
</dbReference>
<evidence type="ECO:0000256" key="8">
    <source>
        <dbReference type="ARBA" id="ARBA00023242"/>
    </source>
</evidence>
<dbReference type="AlphaFoldDB" id="A0A4C1YCG7"/>
<dbReference type="FunFam" id="3.30.160.60:FF:000395">
    <property type="entry name" value="zinc finger protein 513"/>
    <property type="match status" value="1"/>
</dbReference>
<proteinExistence type="inferred from homology"/>
<gene>
    <name evidence="13" type="primary">ZNF112</name>
    <name evidence="13" type="ORF">EVAR_83174_1</name>
</gene>
<feature type="region of interest" description="Disordered" evidence="11">
    <location>
        <begin position="203"/>
        <end position="222"/>
    </location>
</feature>
<dbReference type="OrthoDB" id="6077919at2759"/>
<evidence type="ECO:0000256" key="11">
    <source>
        <dbReference type="SAM" id="MobiDB-lite"/>
    </source>
</evidence>
<evidence type="ECO:0000256" key="2">
    <source>
        <dbReference type="ARBA" id="ARBA00022723"/>
    </source>
</evidence>
<keyword evidence="8" id="KW-0539">Nucleus</keyword>
<evidence type="ECO:0000256" key="10">
    <source>
        <dbReference type="PROSITE-ProRule" id="PRU00042"/>
    </source>
</evidence>
<evidence type="ECO:0000313" key="13">
    <source>
        <dbReference type="EMBL" id="GBP72664.1"/>
    </source>
</evidence>
<feature type="domain" description="C2H2-type" evidence="12">
    <location>
        <begin position="312"/>
        <end position="339"/>
    </location>
</feature>
<feature type="domain" description="C2H2-type" evidence="12">
    <location>
        <begin position="284"/>
        <end position="311"/>
    </location>
</feature>
<dbReference type="FunFam" id="3.30.160.60:FF:000604">
    <property type="entry name" value="Histone H4 transcription factor-like Protein"/>
    <property type="match status" value="1"/>
</dbReference>
<dbReference type="SUPFAM" id="SSF57667">
    <property type="entry name" value="beta-beta-alpha zinc fingers"/>
    <property type="match status" value="2"/>
</dbReference>
<evidence type="ECO:0000259" key="12">
    <source>
        <dbReference type="PROSITE" id="PS50157"/>
    </source>
</evidence>
<dbReference type="STRING" id="151549.A0A4C1YCG7"/>
<sequence>MMKAEKLSILEHLLQQRRRGLVNRESAGTPILPRDTIDVQEYNEMLTMTIKTENNGEDGMAMQAFDMAQPLQNDPKTVIDLFIREEDNLYEKAENEVDDTVVKQELDIEPTLLQPKTTPCPFPSPNQTALDIHSSISSRDDSSLVLLRPALTSSASLIKAEVCNCGDSLELPLSATFLLDTRRRIDYACLRILKEQAYKRLPTGTSQGEQHGNLEESKAKIDPHKDHKKYECEYSKYSVTNIYNIVGHVGSQIDGKPCGFEQHEFSMSHLDDSKKRTHMPEKSYKCEQCEYSAHRLGDLKKHIRIHTGEKPYKCEYCSYSASRSEHLKMHMRAHMGERPYKCERCDYSASQANNLRRHMRTHTG</sequence>
<evidence type="ECO:0000256" key="9">
    <source>
        <dbReference type="ARBA" id="ARBA00037948"/>
    </source>
</evidence>
<dbReference type="InterPro" id="IPR050527">
    <property type="entry name" value="Snail/Krueppel_Znf"/>
</dbReference>
<feature type="compositionally biased region" description="Basic and acidic residues" evidence="11">
    <location>
        <begin position="212"/>
        <end position="222"/>
    </location>
</feature>
<dbReference type="GO" id="GO:0000981">
    <property type="term" value="F:DNA-binding transcription factor activity, RNA polymerase II-specific"/>
    <property type="evidence" value="ECO:0007669"/>
    <property type="project" value="TreeGrafter"/>
</dbReference>
<dbReference type="PROSITE" id="PS50157">
    <property type="entry name" value="ZINC_FINGER_C2H2_2"/>
    <property type="match status" value="3"/>
</dbReference>
<evidence type="ECO:0000256" key="1">
    <source>
        <dbReference type="ARBA" id="ARBA00004123"/>
    </source>
</evidence>
<keyword evidence="3" id="KW-0677">Repeat</keyword>
<evidence type="ECO:0000256" key="6">
    <source>
        <dbReference type="ARBA" id="ARBA00023015"/>
    </source>
</evidence>